<gene>
    <name evidence="3" type="ORF">EAH73_19575</name>
</gene>
<keyword evidence="1" id="KW-0732">Signal</keyword>
<feature type="domain" description="Outer membrane protein beta-barrel" evidence="2">
    <location>
        <begin position="42"/>
        <end position="194"/>
    </location>
</feature>
<dbReference type="Pfam" id="PF13568">
    <property type="entry name" value="OMP_b-brl_2"/>
    <property type="match status" value="1"/>
</dbReference>
<dbReference type="OrthoDB" id="947434at2"/>
<evidence type="ECO:0000256" key="1">
    <source>
        <dbReference type="SAM" id="SignalP"/>
    </source>
</evidence>
<evidence type="ECO:0000259" key="2">
    <source>
        <dbReference type="Pfam" id="PF13568"/>
    </source>
</evidence>
<dbReference type="AlphaFoldDB" id="A0A502GKL3"/>
<dbReference type="Proteomes" id="UP000317646">
    <property type="component" value="Unassembled WGS sequence"/>
</dbReference>
<comment type="caution">
    <text evidence="3">The sequence shown here is derived from an EMBL/GenBank/DDBJ whole genome shotgun (WGS) entry which is preliminary data.</text>
</comment>
<proteinExistence type="predicted"/>
<name>A0A502GKL3_9BACT</name>
<evidence type="ECO:0000313" key="3">
    <source>
        <dbReference type="EMBL" id="TPG62395.1"/>
    </source>
</evidence>
<feature type="signal peptide" evidence="1">
    <location>
        <begin position="1"/>
        <end position="20"/>
    </location>
</feature>
<dbReference type="InterPro" id="IPR025665">
    <property type="entry name" value="Beta-barrel_OMP_2"/>
</dbReference>
<dbReference type="EMBL" id="RCYZ01000009">
    <property type="protein sequence ID" value="TPG62395.1"/>
    <property type="molecule type" value="Genomic_DNA"/>
</dbReference>
<dbReference type="RefSeq" id="WP_140469131.1">
    <property type="nucleotide sequence ID" value="NZ_RCYZ01000009.1"/>
</dbReference>
<keyword evidence="4" id="KW-1185">Reference proteome</keyword>
<feature type="chain" id="PRO_5021473802" evidence="1">
    <location>
        <begin position="21"/>
        <end position="231"/>
    </location>
</feature>
<reference evidence="3 4" key="1">
    <citation type="journal article" date="2019" name="Environ. Microbiol.">
        <title>Species interactions and distinct microbial communities in high Arctic permafrost affected cryosols are associated with the CH4 and CO2 gas fluxes.</title>
        <authorList>
            <person name="Altshuler I."/>
            <person name="Hamel J."/>
            <person name="Turney S."/>
            <person name="Magnuson E."/>
            <person name="Levesque R."/>
            <person name="Greer C."/>
            <person name="Whyte L.G."/>
        </authorList>
    </citation>
    <scope>NUCLEOTIDE SEQUENCE [LARGE SCALE GENOMIC DNA]</scope>
    <source>
        <strain evidence="3 4">S9.2P</strain>
    </source>
</reference>
<protein>
    <submittedName>
        <fullName evidence="3">PorT family protein</fullName>
    </submittedName>
</protein>
<evidence type="ECO:0000313" key="4">
    <source>
        <dbReference type="Proteomes" id="UP000317646"/>
    </source>
</evidence>
<organism evidence="3 4">
    <name type="scientific">Hymenobacter nivis</name>
    <dbReference type="NCBI Taxonomy" id="1850093"/>
    <lineage>
        <taxon>Bacteria</taxon>
        <taxon>Pseudomonadati</taxon>
        <taxon>Bacteroidota</taxon>
        <taxon>Cytophagia</taxon>
        <taxon>Cytophagales</taxon>
        <taxon>Hymenobacteraceae</taxon>
        <taxon>Hymenobacter</taxon>
    </lineage>
</organism>
<accession>A0A502GKL3</accession>
<sequence>MKNLLLTLMLGAAAAPAAMAQARAGGNMSSKDYTGGAVTDSRNTGFGIKGGYNLTNLYGSGKGLLNPDYLNAFHGGIYGQFGFNQVSSVQVELLYTRKGYTANFAGGAYNESQRTTRLNYLQLPILYVANFTKNLSFHIGPQVSLLTNARVYDQDIALSNGGFNTLDYGAVAGFEGRVGPARIGVRYDLGLGNVYKDGVSIKYGNNTVANLTNTNLHNQTFQVYLGIGFTQ</sequence>